<dbReference type="PANTHER" id="PTHR47990">
    <property type="entry name" value="2-OXOGLUTARATE (2OG) AND FE(II)-DEPENDENT OXYGENASE SUPERFAMILY PROTEIN-RELATED"/>
    <property type="match status" value="1"/>
</dbReference>
<evidence type="ECO:0000313" key="2">
    <source>
        <dbReference type="EMBL" id="ACJ85455.1"/>
    </source>
</evidence>
<evidence type="ECO:0000259" key="1">
    <source>
        <dbReference type="Pfam" id="PF03171"/>
    </source>
</evidence>
<dbReference type="SUPFAM" id="SSF51197">
    <property type="entry name" value="Clavaminate synthase-like"/>
    <property type="match status" value="1"/>
</dbReference>
<dbReference type="EMBL" id="BT052792">
    <property type="protein sequence ID" value="ACJ85455.1"/>
    <property type="molecule type" value="mRNA"/>
</dbReference>
<dbReference type="Pfam" id="PF03171">
    <property type="entry name" value="2OG-FeII_Oxy"/>
    <property type="match status" value="1"/>
</dbReference>
<proteinExistence type="evidence at transcript level"/>
<dbReference type="AlphaFoldDB" id="B7FL21"/>
<dbReference type="InterPro" id="IPR027443">
    <property type="entry name" value="IPNS-like_sf"/>
</dbReference>
<accession>B7FL21</accession>
<name>B7FL21_MEDTR</name>
<sequence length="79" mass="9019">MSNGRYKSIEHRVVVDGNKTRISMPIFVNPAPDAVIGTLPEVLENGEEPHYKQVVFSDYFNYFFSKAHDGKKTIEFAKI</sequence>
<feature type="domain" description="Isopenicillin N synthase-like Fe(2+) 2OG dioxygenase" evidence="1">
    <location>
        <begin position="1"/>
        <end position="30"/>
    </location>
</feature>
<dbReference type="InterPro" id="IPR044861">
    <property type="entry name" value="IPNS-like_FE2OG_OXY"/>
</dbReference>
<dbReference type="Gene3D" id="2.60.120.330">
    <property type="entry name" value="B-lactam Antibiotic, Isopenicillin N Synthase, Chain"/>
    <property type="match status" value="1"/>
</dbReference>
<dbReference type="InterPro" id="IPR050231">
    <property type="entry name" value="Iron_ascorbate_oxido_reductase"/>
</dbReference>
<reference evidence="2" key="1">
    <citation type="submission" date="2008-12" db="EMBL/GenBank/DDBJ databases">
        <title>Medicago truncatula full length cdna cloning project.</title>
        <authorList>
            <person name="Moskal W."/>
            <person name="Chan A."/>
            <person name="Cheung F."/>
            <person name="Xiao Y."/>
            <person name="Town C.D."/>
        </authorList>
    </citation>
    <scope>NUCLEOTIDE SEQUENCE</scope>
</reference>
<organism evidence="2">
    <name type="scientific">Medicago truncatula</name>
    <name type="common">Barrel medic</name>
    <name type="synonym">Medicago tribuloides</name>
    <dbReference type="NCBI Taxonomy" id="3880"/>
    <lineage>
        <taxon>Eukaryota</taxon>
        <taxon>Viridiplantae</taxon>
        <taxon>Streptophyta</taxon>
        <taxon>Embryophyta</taxon>
        <taxon>Tracheophyta</taxon>
        <taxon>Spermatophyta</taxon>
        <taxon>Magnoliopsida</taxon>
        <taxon>eudicotyledons</taxon>
        <taxon>Gunneridae</taxon>
        <taxon>Pentapetalae</taxon>
        <taxon>rosids</taxon>
        <taxon>fabids</taxon>
        <taxon>Fabales</taxon>
        <taxon>Fabaceae</taxon>
        <taxon>Papilionoideae</taxon>
        <taxon>50 kb inversion clade</taxon>
        <taxon>NPAAA clade</taxon>
        <taxon>Hologalegina</taxon>
        <taxon>IRL clade</taxon>
        <taxon>Trifolieae</taxon>
        <taxon>Medicago</taxon>
    </lineage>
</organism>
<protein>
    <recommendedName>
        <fullName evidence="1">Isopenicillin N synthase-like Fe(2+) 2OG dioxygenase domain-containing protein</fullName>
    </recommendedName>
</protein>